<keyword evidence="4" id="KW-1185">Reference proteome</keyword>
<protein>
    <submittedName>
        <fullName evidence="3">Alpha-1,2-fucosyltransferase</fullName>
    </submittedName>
</protein>
<accession>A0A4R9AFV2</accession>
<dbReference type="CDD" id="cd11301">
    <property type="entry name" value="Fut1_Fut2_like"/>
    <property type="match status" value="1"/>
</dbReference>
<dbReference type="RefSeq" id="WP_134513567.1">
    <property type="nucleotide sequence ID" value="NZ_SOHJ01000004.1"/>
</dbReference>
<dbReference type="GO" id="GO:0008107">
    <property type="term" value="F:galactoside 2-alpha-L-fucosyltransferase activity"/>
    <property type="evidence" value="ECO:0007669"/>
    <property type="project" value="InterPro"/>
</dbReference>
<dbReference type="EMBL" id="SOHJ01000004">
    <property type="protein sequence ID" value="TFD61351.1"/>
    <property type="molecule type" value="Genomic_DNA"/>
</dbReference>
<evidence type="ECO:0000313" key="4">
    <source>
        <dbReference type="Proteomes" id="UP000298170"/>
    </source>
</evidence>
<dbReference type="GO" id="GO:0005975">
    <property type="term" value="P:carbohydrate metabolic process"/>
    <property type="evidence" value="ECO:0007669"/>
    <property type="project" value="InterPro"/>
</dbReference>
<sequence>MATVVDIRDGICAYLQGGLGNQLFILAAGLEQANRLGCPLYIDASRFLGRDPLEFARETPWPYAMDSLNLPGTIIGTQSPWYKNSPRRPRAIRQPGRRSFGLSVYRQPAFGYDEKINDISRGTTILGYFQSPKFFENVAEQVHDIIWKSQTSETESLALQRVEDDPRISVHMRRGDYLSTAARAHHGIASAEYFVRALDLCAKLVPATGSRIFSDSPEVAREEIGNRTGVELFLDADTLGTVATLKAMAMGTGFVMSNSSFSWWAAWLMMAAGERPVIAPRPWKVSGESASDLLLPGWLTLDAR</sequence>
<dbReference type="AlphaFoldDB" id="A0A4R9AFV2"/>
<gene>
    <name evidence="3" type="ORF">E3T39_04595</name>
</gene>
<comment type="caution">
    <text evidence="3">The sequence shown here is derived from an EMBL/GenBank/DDBJ whole genome shotgun (WGS) entry which is preliminary data.</text>
</comment>
<dbReference type="PANTHER" id="PTHR11927">
    <property type="entry name" value="GALACTOSIDE 2-L-FUCOSYLTRANSFERASE"/>
    <property type="match status" value="1"/>
</dbReference>
<dbReference type="PANTHER" id="PTHR11927:SF9">
    <property type="entry name" value="L-FUCOSYLTRANSFERASE"/>
    <property type="match status" value="1"/>
</dbReference>
<evidence type="ECO:0000313" key="3">
    <source>
        <dbReference type="EMBL" id="TFD61351.1"/>
    </source>
</evidence>
<organism evidence="3 4">
    <name type="scientific">Cryobacterium suzukii</name>
    <dbReference type="NCBI Taxonomy" id="1259198"/>
    <lineage>
        <taxon>Bacteria</taxon>
        <taxon>Bacillati</taxon>
        <taxon>Actinomycetota</taxon>
        <taxon>Actinomycetes</taxon>
        <taxon>Micrococcales</taxon>
        <taxon>Microbacteriaceae</taxon>
        <taxon>Cryobacterium</taxon>
    </lineage>
</organism>
<dbReference type="Pfam" id="PF01531">
    <property type="entry name" value="Glyco_transf_11"/>
    <property type="match status" value="1"/>
</dbReference>
<dbReference type="OrthoDB" id="9794601at2"/>
<keyword evidence="2 3" id="KW-0808">Transferase</keyword>
<keyword evidence="1 3" id="KW-0328">Glycosyltransferase</keyword>
<dbReference type="GO" id="GO:0016020">
    <property type="term" value="C:membrane"/>
    <property type="evidence" value="ECO:0007669"/>
    <property type="project" value="InterPro"/>
</dbReference>
<name>A0A4R9AFV2_9MICO</name>
<proteinExistence type="predicted"/>
<dbReference type="Proteomes" id="UP000298170">
    <property type="component" value="Unassembled WGS sequence"/>
</dbReference>
<dbReference type="InterPro" id="IPR002516">
    <property type="entry name" value="Glyco_trans_11"/>
</dbReference>
<reference evidence="3 4" key="1">
    <citation type="submission" date="2019-03" db="EMBL/GenBank/DDBJ databases">
        <title>Genomics of glacier-inhabiting Cryobacterium strains.</title>
        <authorList>
            <person name="Liu Q."/>
            <person name="Xin Y.-H."/>
        </authorList>
    </citation>
    <scope>NUCLEOTIDE SEQUENCE [LARGE SCALE GENOMIC DNA]</scope>
    <source>
        <strain evidence="3 4">Sr39</strain>
    </source>
</reference>
<evidence type="ECO:0000256" key="2">
    <source>
        <dbReference type="ARBA" id="ARBA00022679"/>
    </source>
</evidence>
<evidence type="ECO:0000256" key="1">
    <source>
        <dbReference type="ARBA" id="ARBA00022676"/>
    </source>
</evidence>